<dbReference type="InterPro" id="IPR009057">
    <property type="entry name" value="Homeodomain-like_sf"/>
</dbReference>
<dbReference type="AlphaFoldDB" id="A0A847SL18"/>
<organism evidence="5 6">
    <name type="scientific">Leeia aquatica</name>
    <dbReference type="NCBI Taxonomy" id="2725557"/>
    <lineage>
        <taxon>Bacteria</taxon>
        <taxon>Pseudomonadati</taxon>
        <taxon>Pseudomonadota</taxon>
        <taxon>Betaproteobacteria</taxon>
        <taxon>Neisseriales</taxon>
        <taxon>Leeiaceae</taxon>
        <taxon>Leeia</taxon>
    </lineage>
</organism>
<evidence type="ECO:0000313" key="5">
    <source>
        <dbReference type="EMBL" id="NLR76622.1"/>
    </source>
</evidence>
<dbReference type="PANTHER" id="PTHR43436:SF1">
    <property type="entry name" value="TRANSCRIPTIONAL REGULATORY PROTEIN"/>
    <property type="match status" value="1"/>
</dbReference>
<comment type="caution">
    <text evidence="5">The sequence shown here is derived from an EMBL/GenBank/DDBJ whole genome shotgun (WGS) entry which is preliminary data.</text>
</comment>
<name>A0A847SL18_9NEIS</name>
<dbReference type="EMBL" id="JABAIM010000004">
    <property type="protein sequence ID" value="NLR76622.1"/>
    <property type="molecule type" value="Genomic_DNA"/>
</dbReference>
<dbReference type="GO" id="GO:0003700">
    <property type="term" value="F:DNA-binding transcription factor activity"/>
    <property type="evidence" value="ECO:0007669"/>
    <property type="project" value="InterPro"/>
</dbReference>
<dbReference type="SUPFAM" id="SSF46689">
    <property type="entry name" value="Homeodomain-like"/>
    <property type="match status" value="2"/>
</dbReference>
<evidence type="ECO:0000313" key="6">
    <source>
        <dbReference type="Proteomes" id="UP000587991"/>
    </source>
</evidence>
<accession>A0A847SL18</accession>
<keyword evidence="6" id="KW-1185">Reference proteome</keyword>
<protein>
    <submittedName>
        <fullName evidence="5">AraC family transcriptional regulator</fullName>
    </submittedName>
</protein>
<dbReference type="InterPro" id="IPR037923">
    <property type="entry name" value="HTH-like"/>
</dbReference>
<evidence type="ECO:0000256" key="1">
    <source>
        <dbReference type="ARBA" id="ARBA00023015"/>
    </source>
</evidence>
<dbReference type="GO" id="GO:0043565">
    <property type="term" value="F:sequence-specific DNA binding"/>
    <property type="evidence" value="ECO:0007669"/>
    <property type="project" value="InterPro"/>
</dbReference>
<dbReference type="InterPro" id="IPR009594">
    <property type="entry name" value="Tscrpt_reg_HTH_AraC_N"/>
</dbReference>
<dbReference type="InterPro" id="IPR018060">
    <property type="entry name" value="HTH_AraC"/>
</dbReference>
<evidence type="ECO:0000256" key="3">
    <source>
        <dbReference type="ARBA" id="ARBA00023163"/>
    </source>
</evidence>
<evidence type="ECO:0000259" key="4">
    <source>
        <dbReference type="PROSITE" id="PS01124"/>
    </source>
</evidence>
<feature type="domain" description="HTH araC/xylS-type" evidence="4">
    <location>
        <begin position="191"/>
        <end position="289"/>
    </location>
</feature>
<dbReference type="PANTHER" id="PTHR43436">
    <property type="entry name" value="ARAC-FAMILY TRANSCRIPTIONAL REGULATOR"/>
    <property type="match status" value="1"/>
</dbReference>
<keyword evidence="2" id="KW-0238">DNA-binding</keyword>
<dbReference type="Proteomes" id="UP000587991">
    <property type="component" value="Unassembled WGS sequence"/>
</dbReference>
<evidence type="ECO:0000256" key="2">
    <source>
        <dbReference type="ARBA" id="ARBA00023125"/>
    </source>
</evidence>
<gene>
    <name evidence="5" type="ORF">HF682_15750</name>
</gene>
<keyword evidence="1" id="KW-0805">Transcription regulation</keyword>
<dbReference type="Pfam" id="PF06719">
    <property type="entry name" value="AraC_N"/>
    <property type="match status" value="1"/>
</dbReference>
<dbReference type="SUPFAM" id="SSF51215">
    <property type="entry name" value="Regulatory protein AraC"/>
    <property type="match status" value="1"/>
</dbReference>
<dbReference type="SMART" id="SM00342">
    <property type="entry name" value="HTH_ARAC"/>
    <property type="match status" value="1"/>
</dbReference>
<dbReference type="Gene3D" id="1.10.10.60">
    <property type="entry name" value="Homeodomain-like"/>
    <property type="match status" value="2"/>
</dbReference>
<dbReference type="RefSeq" id="WP_168878290.1">
    <property type="nucleotide sequence ID" value="NZ_JABAIM010000004.1"/>
</dbReference>
<proteinExistence type="predicted"/>
<dbReference type="PROSITE" id="PS01124">
    <property type="entry name" value="HTH_ARAC_FAMILY_2"/>
    <property type="match status" value="1"/>
</dbReference>
<sequence length="294" mass="32307">MARELASALARSVEQDGITSVSIPRVRLLRASQPTPPCHAPQDPVVCVVAQGTKQVVLGEQTYTYGPGQFLIVSADLPVSASVTEASPDAPYLGISLSLDPVILSELIDTAHVAAELREPLTRGIEVATANPELLDALVRLVNLLGTERASDQQVLAPLAEREILYRLLTSELGGRLYQIAHAESKLSQINKAIGWIKGHYDKPIRVEEVASQVNMSVSSFHHHFRTVTSMSPLQYQKQLRLQEARRLMLVQALDAAAAGFMVGYQSPSQFSREYSRMFGMSPKKDVEHARRMN</sequence>
<keyword evidence="3" id="KW-0804">Transcription</keyword>
<reference evidence="5 6" key="1">
    <citation type="submission" date="2020-04" db="EMBL/GenBank/DDBJ databases">
        <title>Draft genome of Leeia sp. IMCC25680.</title>
        <authorList>
            <person name="Song J."/>
            <person name="Cho J.-C."/>
        </authorList>
    </citation>
    <scope>NUCLEOTIDE SEQUENCE [LARGE SCALE GENOMIC DNA]</scope>
    <source>
        <strain evidence="5 6">IMCC25680</strain>
    </source>
</reference>
<dbReference type="Pfam" id="PF12833">
    <property type="entry name" value="HTH_18"/>
    <property type="match status" value="1"/>
</dbReference>